<dbReference type="EMBL" id="PXWF02000009">
    <property type="protein sequence ID" value="PWF55708.1"/>
    <property type="molecule type" value="Genomic_DNA"/>
</dbReference>
<accession>A0A2U2I7J3</accession>
<dbReference type="NCBIfam" id="TIGR00589">
    <property type="entry name" value="ogt"/>
    <property type="match status" value="1"/>
</dbReference>
<sequence>MKTPKAQAGSELFTAIVAAPFGAVGIRSEAGALRELVCLPPHFAEKDAADAVSELAARQLERYLRDPDAGFDLPLAKVGSAFQHKVWDAIASIPRGSVRTYGQVAKHIGSAPRAVGQACGANWFPLIIPCHRVTAAGGLGGFSNHDDENGFHLGVKRWLLAHESVGLEFAGSPWQQQTIFP</sequence>
<organism evidence="3 4">
    <name type="scientific">Massilia glaciei</name>
    <dbReference type="NCBI Taxonomy" id="1524097"/>
    <lineage>
        <taxon>Bacteria</taxon>
        <taxon>Pseudomonadati</taxon>
        <taxon>Pseudomonadota</taxon>
        <taxon>Betaproteobacteria</taxon>
        <taxon>Burkholderiales</taxon>
        <taxon>Oxalobacteraceae</taxon>
        <taxon>Telluria group</taxon>
        <taxon>Massilia</taxon>
    </lineage>
</organism>
<comment type="caution">
    <text evidence="3">The sequence shown here is derived from an EMBL/GenBank/DDBJ whole genome shotgun (WGS) entry which is preliminary data.</text>
</comment>
<evidence type="ECO:0000259" key="2">
    <source>
        <dbReference type="Pfam" id="PF01035"/>
    </source>
</evidence>
<dbReference type="PANTHER" id="PTHR10815:SF13">
    <property type="entry name" value="METHYLATED-DNA--PROTEIN-CYSTEINE METHYLTRANSFERASE"/>
    <property type="match status" value="1"/>
</dbReference>
<keyword evidence="3" id="KW-0808">Transferase</keyword>
<dbReference type="SUPFAM" id="SSF53155">
    <property type="entry name" value="Methylated DNA-protein cysteine methyltransferase domain"/>
    <property type="match status" value="1"/>
</dbReference>
<dbReference type="GO" id="GO:0032259">
    <property type="term" value="P:methylation"/>
    <property type="evidence" value="ECO:0007669"/>
    <property type="project" value="UniProtKB-KW"/>
</dbReference>
<evidence type="ECO:0000256" key="1">
    <source>
        <dbReference type="ARBA" id="ARBA00022763"/>
    </source>
</evidence>
<dbReference type="CDD" id="cd06445">
    <property type="entry name" value="ATase"/>
    <property type="match status" value="1"/>
</dbReference>
<dbReference type="Proteomes" id="UP000241421">
    <property type="component" value="Unassembled WGS sequence"/>
</dbReference>
<dbReference type="Gene3D" id="1.10.10.10">
    <property type="entry name" value="Winged helix-like DNA-binding domain superfamily/Winged helix DNA-binding domain"/>
    <property type="match status" value="1"/>
</dbReference>
<dbReference type="InterPro" id="IPR036631">
    <property type="entry name" value="MGMT_N_sf"/>
</dbReference>
<dbReference type="AlphaFoldDB" id="A0A2U2I7J3"/>
<keyword evidence="1" id="KW-0227">DNA damage</keyword>
<keyword evidence="3" id="KW-0489">Methyltransferase</keyword>
<dbReference type="SUPFAM" id="SSF46767">
    <property type="entry name" value="Methylated DNA-protein cysteine methyltransferase, C-terminal domain"/>
    <property type="match status" value="1"/>
</dbReference>
<dbReference type="Pfam" id="PF01035">
    <property type="entry name" value="DNA_binding_1"/>
    <property type="match status" value="1"/>
</dbReference>
<evidence type="ECO:0000313" key="4">
    <source>
        <dbReference type="Proteomes" id="UP000241421"/>
    </source>
</evidence>
<protein>
    <submittedName>
        <fullName evidence="3">Methylated-DNA--[protein]-cysteine S-methyltransferase</fullName>
    </submittedName>
</protein>
<feature type="domain" description="Methylated-DNA-[protein]-cysteine S-methyltransferase DNA binding" evidence="2">
    <location>
        <begin position="81"/>
        <end position="165"/>
    </location>
</feature>
<name>A0A2U2I7J3_9BURK</name>
<dbReference type="OrthoDB" id="9802228at2"/>
<dbReference type="InterPro" id="IPR036217">
    <property type="entry name" value="MethylDNA_cys_MeTrfase_DNAb"/>
</dbReference>
<dbReference type="InterPro" id="IPR014048">
    <property type="entry name" value="MethylDNA_cys_MeTrfase_DNA-bd"/>
</dbReference>
<evidence type="ECO:0000313" key="3">
    <source>
        <dbReference type="EMBL" id="PWF55708.1"/>
    </source>
</evidence>
<dbReference type="PANTHER" id="PTHR10815">
    <property type="entry name" value="METHYLATED-DNA--PROTEIN-CYSTEINE METHYLTRANSFERASE"/>
    <property type="match status" value="1"/>
</dbReference>
<dbReference type="GO" id="GO:0003908">
    <property type="term" value="F:methylated-DNA-[protein]-cysteine S-methyltransferase activity"/>
    <property type="evidence" value="ECO:0007669"/>
    <property type="project" value="InterPro"/>
</dbReference>
<proteinExistence type="predicted"/>
<keyword evidence="4" id="KW-1185">Reference proteome</keyword>
<dbReference type="GO" id="GO:0006281">
    <property type="term" value="P:DNA repair"/>
    <property type="evidence" value="ECO:0007669"/>
    <property type="project" value="InterPro"/>
</dbReference>
<gene>
    <name evidence="3" type="ORF">C7C56_000520</name>
</gene>
<dbReference type="InterPro" id="IPR036388">
    <property type="entry name" value="WH-like_DNA-bd_sf"/>
</dbReference>
<reference evidence="3 4" key="1">
    <citation type="submission" date="2018-04" db="EMBL/GenBank/DDBJ databases">
        <title>Massilia violaceinigra sp. nov., a novel purple-pigmented bacterium isolated from Tianshan glacier, Xinjiang, China.</title>
        <authorList>
            <person name="Wang H."/>
        </authorList>
    </citation>
    <scope>NUCLEOTIDE SEQUENCE [LARGE SCALE GENOMIC DNA]</scope>
    <source>
        <strain evidence="3 4">B448-2</strain>
    </source>
</reference>
<dbReference type="RefSeq" id="WP_106755554.1">
    <property type="nucleotide sequence ID" value="NZ_PXWF02000009.1"/>
</dbReference>